<keyword evidence="4 6" id="KW-0472">Membrane</keyword>
<evidence type="ECO:0000313" key="8">
    <source>
        <dbReference type="Proteomes" id="UP001189429"/>
    </source>
</evidence>
<feature type="transmembrane region" description="Helical" evidence="6">
    <location>
        <begin position="195"/>
        <end position="217"/>
    </location>
</feature>
<accession>A0ABN9YLC4</accession>
<comment type="subcellular location">
    <subcellularLocation>
        <location evidence="1">Membrane</location>
        <topology evidence="1">Multi-pass membrane protein</topology>
    </subcellularLocation>
</comment>
<comment type="caution">
    <text evidence="7">The sequence shown here is derived from an EMBL/GenBank/DDBJ whole genome shotgun (WGS) entry which is preliminary data.</text>
</comment>
<feature type="transmembrane region" description="Helical" evidence="6">
    <location>
        <begin position="169"/>
        <end position="189"/>
    </location>
</feature>
<feature type="transmembrane region" description="Helical" evidence="6">
    <location>
        <begin position="295"/>
        <end position="314"/>
    </location>
</feature>
<proteinExistence type="predicted"/>
<keyword evidence="8" id="KW-1185">Reference proteome</keyword>
<keyword evidence="2 6" id="KW-0812">Transmembrane</keyword>
<feature type="region of interest" description="Disordered" evidence="5">
    <location>
        <begin position="31"/>
        <end position="72"/>
    </location>
</feature>
<feature type="transmembrane region" description="Helical" evidence="6">
    <location>
        <begin position="262"/>
        <end position="283"/>
    </location>
</feature>
<feature type="transmembrane region" description="Helical" evidence="6">
    <location>
        <begin position="107"/>
        <end position="126"/>
    </location>
</feature>
<feature type="transmembrane region" description="Helical" evidence="6">
    <location>
        <begin position="138"/>
        <end position="157"/>
    </location>
</feature>
<gene>
    <name evidence="7" type="ORF">PCOR1329_LOCUS85759</name>
</gene>
<evidence type="ECO:0000256" key="2">
    <source>
        <dbReference type="ARBA" id="ARBA00022692"/>
    </source>
</evidence>
<feature type="compositionally biased region" description="Low complexity" evidence="5">
    <location>
        <begin position="32"/>
        <end position="59"/>
    </location>
</feature>
<evidence type="ECO:0000256" key="5">
    <source>
        <dbReference type="SAM" id="MobiDB-lite"/>
    </source>
</evidence>
<evidence type="ECO:0000256" key="1">
    <source>
        <dbReference type="ARBA" id="ARBA00004141"/>
    </source>
</evidence>
<dbReference type="InterPro" id="IPR004254">
    <property type="entry name" value="AdipoR/HlyIII-related"/>
</dbReference>
<evidence type="ECO:0000256" key="3">
    <source>
        <dbReference type="ARBA" id="ARBA00022989"/>
    </source>
</evidence>
<feature type="transmembrane region" description="Helical" evidence="6">
    <location>
        <begin position="238"/>
        <end position="256"/>
    </location>
</feature>
<sequence>MAGLAQSLDPRLGASGQRFSELECGTQAHFVSAGSSSQGSSSLSLSDSDASAAPSAPGHEPGGPEETGARRSRPRLLVAGEPLSAALQWYKPPRRPYTRRELLADRVVNFLGAGLSWPGLCSLVIMSTAAGDPLSETAGYLAFGVGLVAMLNLSAFYHLLSWDWSQAEVLYSLDKIGINSMIVGAYAPMCLQIDAWWTLAFVCVLGCIGVCAELVSLCGWRCREGASAAWSWADKLDIVRYLVMGWAVFAVAPTIYRLFPMPAVFGSILGGVIYSSGIVFFVLDRLEFHLTIWHGFVFLASLCFYLVNAIYLVGNHYGPG</sequence>
<name>A0ABN9YLC4_9DINO</name>
<dbReference type="Pfam" id="PF03006">
    <property type="entry name" value="HlyIII"/>
    <property type="match status" value="1"/>
</dbReference>
<evidence type="ECO:0000256" key="4">
    <source>
        <dbReference type="ARBA" id="ARBA00023136"/>
    </source>
</evidence>
<dbReference type="PANTHER" id="PTHR20855:SF3">
    <property type="entry name" value="LD03007P"/>
    <property type="match status" value="1"/>
</dbReference>
<dbReference type="Proteomes" id="UP001189429">
    <property type="component" value="Unassembled WGS sequence"/>
</dbReference>
<reference evidence="7" key="1">
    <citation type="submission" date="2023-10" db="EMBL/GenBank/DDBJ databases">
        <authorList>
            <person name="Chen Y."/>
            <person name="Shah S."/>
            <person name="Dougan E. K."/>
            <person name="Thang M."/>
            <person name="Chan C."/>
        </authorList>
    </citation>
    <scope>NUCLEOTIDE SEQUENCE [LARGE SCALE GENOMIC DNA]</scope>
</reference>
<evidence type="ECO:0000313" key="7">
    <source>
        <dbReference type="EMBL" id="CAK0912141.1"/>
    </source>
</evidence>
<keyword evidence="3 6" id="KW-1133">Transmembrane helix</keyword>
<evidence type="ECO:0000256" key="6">
    <source>
        <dbReference type="SAM" id="Phobius"/>
    </source>
</evidence>
<protein>
    <submittedName>
        <fullName evidence="7">Uncharacterized protein</fullName>
    </submittedName>
</protein>
<dbReference type="PANTHER" id="PTHR20855">
    <property type="entry name" value="ADIPOR/PROGESTIN RECEPTOR-RELATED"/>
    <property type="match status" value="1"/>
</dbReference>
<dbReference type="EMBL" id="CAUYUJ010022703">
    <property type="protein sequence ID" value="CAK0912141.1"/>
    <property type="molecule type" value="Genomic_DNA"/>
</dbReference>
<organism evidence="7 8">
    <name type="scientific">Prorocentrum cordatum</name>
    <dbReference type="NCBI Taxonomy" id="2364126"/>
    <lineage>
        <taxon>Eukaryota</taxon>
        <taxon>Sar</taxon>
        <taxon>Alveolata</taxon>
        <taxon>Dinophyceae</taxon>
        <taxon>Prorocentrales</taxon>
        <taxon>Prorocentraceae</taxon>
        <taxon>Prorocentrum</taxon>
    </lineage>
</organism>